<dbReference type="GO" id="GO:0043138">
    <property type="term" value="F:3'-5' DNA helicase activity"/>
    <property type="evidence" value="ECO:0007669"/>
    <property type="project" value="UniProtKB-EC"/>
</dbReference>
<evidence type="ECO:0000259" key="10">
    <source>
        <dbReference type="PROSITE" id="PS51194"/>
    </source>
</evidence>
<dbReference type="Proteomes" id="UP001295794">
    <property type="component" value="Unassembled WGS sequence"/>
</dbReference>
<dbReference type="Pfam" id="PF00270">
    <property type="entry name" value="DEAD"/>
    <property type="match status" value="1"/>
</dbReference>
<name>A0AAD2HT30_9AGAR</name>
<evidence type="ECO:0000256" key="1">
    <source>
        <dbReference type="ARBA" id="ARBA00005446"/>
    </source>
</evidence>
<evidence type="ECO:0000313" key="11">
    <source>
        <dbReference type="EMBL" id="CAK5280505.1"/>
    </source>
</evidence>
<dbReference type="CDD" id="cd18018">
    <property type="entry name" value="DEXHc_RecQ4-like"/>
    <property type="match status" value="1"/>
</dbReference>
<comment type="catalytic activity">
    <reaction evidence="6 7">
        <text>Couples ATP hydrolysis with the unwinding of duplex DNA by translocating in the 3'-5' direction.</text>
        <dbReference type="EC" id="5.6.2.4"/>
    </reaction>
</comment>
<keyword evidence="5 7" id="KW-0067">ATP-binding</keyword>
<dbReference type="PROSITE" id="PS51192">
    <property type="entry name" value="HELICASE_ATP_BIND_1"/>
    <property type="match status" value="1"/>
</dbReference>
<dbReference type="PANTHER" id="PTHR13710:SF120">
    <property type="entry name" value="BIFUNCTIONAL 3'-5' EXONUCLEASE_ATP-DEPENDENT HELICASE WRN"/>
    <property type="match status" value="1"/>
</dbReference>
<evidence type="ECO:0000256" key="4">
    <source>
        <dbReference type="ARBA" id="ARBA00022806"/>
    </source>
</evidence>
<evidence type="ECO:0000256" key="6">
    <source>
        <dbReference type="ARBA" id="ARBA00034617"/>
    </source>
</evidence>
<organism evidence="11 12">
    <name type="scientific">Mycena citricolor</name>
    <dbReference type="NCBI Taxonomy" id="2018698"/>
    <lineage>
        <taxon>Eukaryota</taxon>
        <taxon>Fungi</taxon>
        <taxon>Dikarya</taxon>
        <taxon>Basidiomycota</taxon>
        <taxon>Agaricomycotina</taxon>
        <taxon>Agaricomycetes</taxon>
        <taxon>Agaricomycetidae</taxon>
        <taxon>Agaricales</taxon>
        <taxon>Marasmiineae</taxon>
        <taxon>Mycenaceae</taxon>
        <taxon>Mycena</taxon>
    </lineage>
</organism>
<dbReference type="InterPro" id="IPR014001">
    <property type="entry name" value="Helicase_ATP-bd"/>
</dbReference>
<dbReference type="PROSITE" id="PS51194">
    <property type="entry name" value="HELICASE_CTER"/>
    <property type="match status" value="1"/>
</dbReference>
<proteinExistence type="inferred from homology"/>
<dbReference type="GO" id="GO:0016787">
    <property type="term" value="F:hydrolase activity"/>
    <property type="evidence" value="ECO:0007669"/>
    <property type="project" value="UniProtKB-KW"/>
</dbReference>
<dbReference type="InterPro" id="IPR032284">
    <property type="entry name" value="RecQ_Zn-bd"/>
</dbReference>
<evidence type="ECO:0000259" key="9">
    <source>
        <dbReference type="PROSITE" id="PS51192"/>
    </source>
</evidence>
<comment type="similarity">
    <text evidence="1 7">Belongs to the helicase family. RecQ subfamily.</text>
</comment>
<reference evidence="11" key="1">
    <citation type="submission" date="2023-11" db="EMBL/GenBank/DDBJ databases">
        <authorList>
            <person name="De Vega J J."/>
            <person name="De Vega J J."/>
        </authorList>
    </citation>
    <scope>NUCLEOTIDE SEQUENCE</scope>
</reference>
<comment type="catalytic activity">
    <reaction evidence="7">
        <text>ATP + H2O = ADP + phosphate + H(+)</text>
        <dbReference type="Rhea" id="RHEA:13065"/>
        <dbReference type="ChEBI" id="CHEBI:15377"/>
        <dbReference type="ChEBI" id="CHEBI:15378"/>
        <dbReference type="ChEBI" id="CHEBI:30616"/>
        <dbReference type="ChEBI" id="CHEBI:43474"/>
        <dbReference type="ChEBI" id="CHEBI:456216"/>
    </reaction>
</comment>
<dbReference type="GO" id="GO:0005634">
    <property type="term" value="C:nucleus"/>
    <property type="evidence" value="ECO:0007669"/>
    <property type="project" value="UniProtKB-SubCell"/>
</dbReference>
<evidence type="ECO:0000256" key="7">
    <source>
        <dbReference type="RuleBase" id="RU364117"/>
    </source>
</evidence>
<feature type="domain" description="Helicase ATP-binding" evidence="9">
    <location>
        <begin position="26"/>
        <end position="197"/>
    </location>
</feature>
<evidence type="ECO:0000313" key="12">
    <source>
        <dbReference type="Proteomes" id="UP001295794"/>
    </source>
</evidence>
<keyword evidence="4 7" id="KW-0347">Helicase</keyword>
<feature type="region of interest" description="Disordered" evidence="8">
    <location>
        <begin position="663"/>
        <end position="683"/>
    </location>
</feature>
<keyword evidence="3 7" id="KW-0378">Hydrolase</keyword>
<feature type="compositionally biased region" description="Polar residues" evidence="8">
    <location>
        <begin position="663"/>
        <end position="675"/>
    </location>
</feature>
<gene>
    <name evidence="11" type="ORF">MYCIT1_LOCUS30999</name>
</gene>
<dbReference type="GO" id="GO:0000724">
    <property type="term" value="P:double-strand break repair via homologous recombination"/>
    <property type="evidence" value="ECO:0007669"/>
    <property type="project" value="TreeGrafter"/>
</dbReference>
<accession>A0AAD2HT30</accession>
<dbReference type="EMBL" id="CAVNYO010000440">
    <property type="protein sequence ID" value="CAK5280505.1"/>
    <property type="molecule type" value="Genomic_DNA"/>
</dbReference>
<dbReference type="InterPro" id="IPR001650">
    <property type="entry name" value="Helicase_C-like"/>
</dbReference>
<evidence type="ECO:0000256" key="3">
    <source>
        <dbReference type="ARBA" id="ARBA00022801"/>
    </source>
</evidence>
<dbReference type="GO" id="GO:0005694">
    <property type="term" value="C:chromosome"/>
    <property type="evidence" value="ECO:0007669"/>
    <property type="project" value="TreeGrafter"/>
</dbReference>
<dbReference type="EC" id="5.6.2.4" evidence="7"/>
<dbReference type="Gene3D" id="1.10.10.10">
    <property type="entry name" value="Winged helix-like DNA-binding domain superfamily/Winged helix DNA-binding domain"/>
    <property type="match status" value="1"/>
</dbReference>
<dbReference type="GO" id="GO:0003676">
    <property type="term" value="F:nucleic acid binding"/>
    <property type="evidence" value="ECO:0007669"/>
    <property type="project" value="InterPro"/>
</dbReference>
<protein>
    <recommendedName>
        <fullName evidence="7">ATP-dependent DNA helicase</fullName>
        <ecNumber evidence="7">5.6.2.4</ecNumber>
    </recommendedName>
</protein>
<comment type="subcellular location">
    <subcellularLocation>
        <location evidence="7">Nucleus</location>
    </subcellularLocation>
</comment>
<evidence type="ECO:0000256" key="2">
    <source>
        <dbReference type="ARBA" id="ARBA00022741"/>
    </source>
</evidence>
<keyword evidence="12" id="KW-1185">Reference proteome</keyword>
<dbReference type="GO" id="GO:0005737">
    <property type="term" value="C:cytoplasm"/>
    <property type="evidence" value="ECO:0007669"/>
    <property type="project" value="TreeGrafter"/>
</dbReference>
<dbReference type="PANTHER" id="PTHR13710">
    <property type="entry name" value="DNA HELICASE RECQ FAMILY MEMBER"/>
    <property type="match status" value="1"/>
</dbReference>
<dbReference type="NCBIfam" id="TIGR00614">
    <property type="entry name" value="recQ_fam"/>
    <property type="match status" value="1"/>
</dbReference>
<dbReference type="InterPro" id="IPR004589">
    <property type="entry name" value="DNA_helicase_ATP-dep_RecQ"/>
</dbReference>
<dbReference type="GO" id="GO:0005524">
    <property type="term" value="F:ATP binding"/>
    <property type="evidence" value="ECO:0007669"/>
    <property type="project" value="UniProtKB-KW"/>
</dbReference>
<dbReference type="SMART" id="SM00490">
    <property type="entry name" value="HELICc"/>
    <property type="match status" value="1"/>
</dbReference>
<keyword evidence="2 7" id="KW-0547">Nucleotide-binding</keyword>
<dbReference type="FunFam" id="3.40.50.300:FF:001389">
    <property type="entry name" value="ATP-dependent DNA helicase RecQ"/>
    <property type="match status" value="1"/>
</dbReference>
<evidence type="ECO:0000256" key="5">
    <source>
        <dbReference type="ARBA" id="ARBA00022840"/>
    </source>
</evidence>
<dbReference type="SMART" id="SM00487">
    <property type="entry name" value="DEXDc"/>
    <property type="match status" value="1"/>
</dbReference>
<dbReference type="Pfam" id="PF00271">
    <property type="entry name" value="Helicase_C"/>
    <property type="match status" value="1"/>
</dbReference>
<comment type="caution">
    <text evidence="11">The sequence shown here is derived from an EMBL/GenBank/DDBJ whole genome shotgun (WGS) entry which is preliminary data.</text>
</comment>
<dbReference type="SUPFAM" id="SSF52540">
    <property type="entry name" value="P-loop containing nucleoside triphosphate hydrolases"/>
    <property type="match status" value="1"/>
</dbReference>
<dbReference type="InterPro" id="IPR011545">
    <property type="entry name" value="DEAD/DEAH_box_helicase_dom"/>
</dbReference>
<dbReference type="Pfam" id="PF16124">
    <property type="entry name" value="RecQ_Zn_bind"/>
    <property type="match status" value="1"/>
</dbReference>
<dbReference type="GO" id="GO:0009378">
    <property type="term" value="F:four-way junction helicase activity"/>
    <property type="evidence" value="ECO:0007669"/>
    <property type="project" value="TreeGrafter"/>
</dbReference>
<feature type="domain" description="Helicase C-terminal" evidence="10">
    <location>
        <begin position="210"/>
        <end position="368"/>
    </location>
</feature>
<dbReference type="AlphaFoldDB" id="A0AAD2HT30"/>
<evidence type="ECO:0000256" key="8">
    <source>
        <dbReference type="SAM" id="MobiDB-lite"/>
    </source>
</evidence>
<dbReference type="InterPro" id="IPR027417">
    <property type="entry name" value="P-loop_NTPase"/>
</dbReference>
<keyword evidence="7" id="KW-0539">Nucleus</keyword>
<dbReference type="InterPro" id="IPR036388">
    <property type="entry name" value="WH-like_DNA-bd_sf"/>
</dbReference>
<sequence length="683" mass="76182">MEQARQVLDDVFGFPSFRLSQEQVVERLVVENQNALVVYPTGGGKSLCYQVPALCFEKGLTLVISPLISLMKDQVDSLVRRNVKAANLDSTLTIERSAFVKSEILAGSLKILYVAPERLNNEGFIQMMNQLPDRIALVAIDEAHCISQWGASFRPEYLKIARFCEEQDVQRVLCLTATATPQVIEDICNSFHIEPEGVFRTPVYRPNLSLLVEVAATLEKKLGILVPHLKARKGPAIIYVTLQKHTDDIALALLSRGFEGVLTYHAGMSADERQKVQEQFMEGEDHIVVATIAFGMGIDKSNIRVVAHLFMPKTLENYSQEIGRAGRDGLRSTCIMFLSSEDIPTLEGFCRGDTCSKTSIQSWLREVALKSPDADGTLSFNLYDQSRTYDIRSTVLNLSYAQLELEYNCIRAITPFYSVYEVTPLGDRQRILKDASREAKTIRKYWREKSTKFEINVVDTAQQAHVDRNELARKINAWELEGLVQTKASQVRARYSVLASPLPTSDAGIENIADKMFHGMQTREEEGIAKIRQVLKLATDDECLPRSLCRYFGGEDNIPEDGCGHCSFCLQGQAVVFTLCPPAAINPAQINAILSACHERSDPRLLARMAFGITSPKLTVMKCSTSHPLFGSMVNSDFNALVQAFDLECAKVEYISPAASSSKRTYSQTSRGRATTNKRGRRS</sequence>
<dbReference type="Gene3D" id="3.40.50.300">
    <property type="entry name" value="P-loop containing nucleotide triphosphate hydrolases"/>
    <property type="match status" value="2"/>
</dbReference>